<protein>
    <recommendedName>
        <fullName evidence="3">LAGLIDADG homing endonuclease</fullName>
    </recommendedName>
</protein>
<evidence type="ECO:0008006" key="3">
    <source>
        <dbReference type="Google" id="ProtNLM"/>
    </source>
</evidence>
<comment type="caution">
    <text evidence="1">The sequence shown here is derived from an EMBL/GenBank/DDBJ whole genome shotgun (WGS) entry which is preliminary data.</text>
</comment>
<sequence>MGPEITPCLSLIRRGTEKKRQEYCVGCTGHYTESGLHNTSGDRCRRVNAAGCRIEPPVYDALFLNYVLKAGYCSMEILFNIPSNMHSFALNYLCMHVQAKKKFLFQGPPTIQLPGKMQLSWRKASQENILVSRDRVGGSNKLDND</sequence>
<keyword evidence="2" id="KW-1185">Reference proteome</keyword>
<evidence type="ECO:0000313" key="1">
    <source>
        <dbReference type="EMBL" id="GIX94698.1"/>
    </source>
</evidence>
<gene>
    <name evidence="1" type="ORF">CDAR_204901</name>
</gene>
<dbReference type="EMBL" id="BPLQ01002630">
    <property type="protein sequence ID" value="GIX94698.1"/>
    <property type="molecule type" value="Genomic_DNA"/>
</dbReference>
<reference evidence="1 2" key="1">
    <citation type="submission" date="2021-06" db="EMBL/GenBank/DDBJ databases">
        <title>Caerostris darwini draft genome.</title>
        <authorList>
            <person name="Kono N."/>
            <person name="Arakawa K."/>
        </authorList>
    </citation>
    <scope>NUCLEOTIDE SEQUENCE [LARGE SCALE GENOMIC DNA]</scope>
</reference>
<organism evidence="1 2">
    <name type="scientific">Caerostris darwini</name>
    <dbReference type="NCBI Taxonomy" id="1538125"/>
    <lineage>
        <taxon>Eukaryota</taxon>
        <taxon>Metazoa</taxon>
        <taxon>Ecdysozoa</taxon>
        <taxon>Arthropoda</taxon>
        <taxon>Chelicerata</taxon>
        <taxon>Arachnida</taxon>
        <taxon>Araneae</taxon>
        <taxon>Araneomorphae</taxon>
        <taxon>Entelegynae</taxon>
        <taxon>Araneoidea</taxon>
        <taxon>Araneidae</taxon>
        <taxon>Caerostris</taxon>
    </lineage>
</organism>
<accession>A0AAV4PFA3</accession>
<dbReference type="AlphaFoldDB" id="A0AAV4PFA3"/>
<name>A0AAV4PFA3_9ARAC</name>
<evidence type="ECO:0000313" key="2">
    <source>
        <dbReference type="Proteomes" id="UP001054837"/>
    </source>
</evidence>
<proteinExistence type="predicted"/>
<dbReference type="Proteomes" id="UP001054837">
    <property type="component" value="Unassembled WGS sequence"/>
</dbReference>